<proteinExistence type="predicted"/>
<organism evidence="1 2">
    <name type="scientific">Escherichia coli TA447</name>
    <dbReference type="NCBI Taxonomy" id="656447"/>
    <lineage>
        <taxon>Bacteria</taxon>
        <taxon>Pseudomonadati</taxon>
        <taxon>Pseudomonadota</taxon>
        <taxon>Gammaproteobacteria</taxon>
        <taxon>Enterobacterales</taxon>
        <taxon>Enterobacteriaceae</taxon>
        <taxon>Escherichia</taxon>
    </lineage>
</organism>
<accession>A0A1X3IXS6</accession>
<reference evidence="1 2" key="1">
    <citation type="submission" date="2010-04" db="EMBL/GenBank/DDBJ databases">
        <title>The Genome Sequence of Escherichia coli TA447.</title>
        <authorList>
            <consortium name="The Broad Institute Genome Sequencing Platform"/>
            <consortium name="The Broad Institute Genome Sequencing Center for Infectious Disease"/>
            <person name="Feldgarden M."/>
            <person name="Gordon D.M."/>
            <person name="Johnson J.R."/>
            <person name="Johnston B.D."/>
            <person name="Young S."/>
            <person name="Zeng Q."/>
            <person name="Koehrsen M."/>
            <person name="Alvarado L."/>
            <person name="Berlin A.M."/>
            <person name="Borenstein D."/>
            <person name="Chapman S.B."/>
            <person name="Chen Z."/>
            <person name="Engels R."/>
            <person name="Freedman E."/>
            <person name="Gellesch M."/>
            <person name="Goldberg J."/>
            <person name="Griggs A."/>
            <person name="Gujja S."/>
            <person name="Heilman E.R."/>
            <person name="Heiman D.I."/>
            <person name="Hepburn T.A."/>
            <person name="Howarth C."/>
            <person name="Jen D."/>
            <person name="Larson L."/>
            <person name="Mehta T."/>
            <person name="Park D."/>
            <person name="Pearson M."/>
            <person name="Richards J."/>
            <person name="Roberts A."/>
            <person name="Saif S."/>
            <person name="Shea T.D."/>
            <person name="Shenoy N."/>
            <person name="Sisk P."/>
            <person name="Stolte C."/>
            <person name="Sykes S.N."/>
            <person name="Walk T."/>
            <person name="White J."/>
            <person name="Yandava C."/>
            <person name="Haas B."/>
            <person name="Henn M.R."/>
            <person name="Nusbaum C."/>
            <person name="Birren B."/>
        </authorList>
    </citation>
    <scope>NUCLEOTIDE SEQUENCE [LARGE SCALE GENOMIC DNA]</scope>
    <source>
        <strain evidence="1 2">TA447</strain>
    </source>
</reference>
<evidence type="ECO:0000313" key="2">
    <source>
        <dbReference type="Proteomes" id="UP000193942"/>
    </source>
</evidence>
<dbReference type="EMBL" id="ADIZ01000031">
    <property type="protein sequence ID" value="OSK92587.1"/>
    <property type="molecule type" value="Genomic_DNA"/>
</dbReference>
<dbReference type="Proteomes" id="UP000193942">
    <property type="component" value="Unassembled WGS sequence"/>
</dbReference>
<gene>
    <name evidence="1" type="ORF">ECXG_01098</name>
</gene>
<protein>
    <submittedName>
        <fullName evidence="1">Uncharacterized protein</fullName>
    </submittedName>
</protein>
<name>A0A1X3IXS6_ECOLX</name>
<dbReference type="AlphaFoldDB" id="A0A1X3IXS6"/>
<sequence length="41" mass="4493">MITSWFYRKLQKKEAISGKGISPTNTSGYKYYCAAGVLAGC</sequence>
<evidence type="ECO:0000313" key="1">
    <source>
        <dbReference type="EMBL" id="OSK92587.1"/>
    </source>
</evidence>
<comment type="caution">
    <text evidence="1">The sequence shown here is derived from an EMBL/GenBank/DDBJ whole genome shotgun (WGS) entry which is preliminary data.</text>
</comment>